<evidence type="ECO:0000313" key="9">
    <source>
        <dbReference type="Proteomes" id="UP000515789"/>
    </source>
</evidence>
<dbReference type="Pfam" id="PF04011">
    <property type="entry name" value="LemA"/>
    <property type="match status" value="1"/>
</dbReference>
<dbReference type="PANTHER" id="PTHR34478:SF1">
    <property type="entry name" value="PROTEIN LEMA"/>
    <property type="match status" value="1"/>
</dbReference>
<keyword evidence="3 7" id="KW-0812">Transmembrane</keyword>
<dbReference type="InterPro" id="IPR023353">
    <property type="entry name" value="LemA-like_dom_sf"/>
</dbReference>
<evidence type="ECO:0000256" key="4">
    <source>
        <dbReference type="ARBA" id="ARBA00022989"/>
    </source>
</evidence>
<evidence type="ECO:0000256" key="6">
    <source>
        <dbReference type="SAM" id="Coils"/>
    </source>
</evidence>
<evidence type="ECO:0000313" key="8">
    <source>
        <dbReference type="EMBL" id="QMW80678.1"/>
    </source>
</evidence>
<dbReference type="RefSeq" id="WP_018596631.1">
    <property type="nucleotide sequence ID" value="NZ_CABLBP010000031.1"/>
</dbReference>
<protein>
    <submittedName>
        <fullName evidence="8">LemA family protein</fullName>
    </submittedName>
</protein>
<dbReference type="GO" id="GO:0016020">
    <property type="term" value="C:membrane"/>
    <property type="evidence" value="ECO:0007669"/>
    <property type="project" value="UniProtKB-SubCell"/>
</dbReference>
<dbReference type="Gene3D" id="1.20.1440.20">
    <property type="entry name" value="LemA-like domain"/>
    <property type="match status" value="1"/>
</dbReference>
<sequence length="184" mass="20863">MAEKKNKWKVAVIGVVIVLAVGLLGVFVVQHSRNKAIRLDEKVQSAMYNIKAQEKKRVDLVYNLADCVKQYDKHEADTLAAIVEGRGSTGDIENVTTSISAVSEAYPELKSNENYKELMRNLTTLENEISQSRINYNNTVEKYNRYVKGFPARMFLDKAGYEVMTYERLEFDAPVTAPQGLFDE</sequence>
<evidence type="ECO:0000256" key="5">
    <source>
        <dbReference type="ARBA" id="ARBA00023136"/>
    </source>
</evidence>
<keyword evidence="6" id="KW-0175">Coiled coil</keyword>
<accession>A0A7G5N1D5</accession>
<dbReference type="AlphaFoldDB" id="A0A7G5N1D5"/>
<comment type="similarity">
    <text evidence="2">Belongs to the LemA family.</text>
</comment>
<dbReference type="SUPFAM" id="SSF140478">
    <property type="entry name" value="LemA-like"/>
    <property type="match status" value="1"/>
</dbReference>
<dbReference type="PANTHER" id="PTHR34478">
    <property type="entry name" value="PROTEIN LEMA"/>
    <property type="match status" value="1"/>
</dbReference>
<dbReference type="InterPro" id="IPR007156">
    <property type="entry name" value="MamQ_LemA"/>
</dbReference>
<evidence type="ECO:0000256" key="1">
    <source>
        <dbReference type="ARBA" id="ARBA00004167"/>
    </source>
</evidence>
<feature type="coiled-coil region" evidence="6">
    <location>
        <begin position="108"/>
        <end position="135"/>
    </location>
</feature>
<dbReference type="EMBL" id="CP039126">
    <property type="protein sequence ID" value="QMW80678.1"/>
    <property type="molecule type" value="Genomic_DNA"/>
</dbReference>
<name>A0A7G5N1D5_9FIRM</name>
<proteinExistence type="inferred from homology"/>
<feature type="transmembrane region" description="Helical" evidence="7">
    <location>
        <begin position="12"/>
        <end position="29"/>
    </location>
</feature>
<keyword evidence="5 7" id="KW-0472">Membrane</keyword>
<organism evidence="8 9">
    <name type="scientific">Blautia producta</name>
    <dbReference type="NCBI Taxonomy" id="33035"/>
    <lineage>
        <taxon>Bacteria</taxon>
        <taxon>Bacillati</taxon>
        <taxon>Bacillota</taxon>
        <taxon>Clostridia</taxon>
        <taxon>Lachnospirales</taxon>
        <taxon>Lachnospiraceae</taxon>
        <taxon>Blautia</taxon>
    </lineage>
</organism>
<dbReference type="Proteomes" id="UP000515789">
    <property type="component" value="Chromosome"/>
</dbReference>
<comment type="subcellular location">
    <subcellularLocation>
        <location evidence="1">Membrane</location>
        <topology evidence="1">Single-pass membrane protein</topology>
    </subcellularLocation>
</comment>
<gene>
    <name evidence="8" type="ORF">E5259_25575</name>
</gene>
<evidence type="ECO:0000256" key="2">
    <source>
        <dbReference type="ARBA" id="ARBA00008854"/>
    </source>
</evidence>
<keyword evidence="4 7" id="KW-1133">Transmembrane helix</keyword>
<evidence type="ECO:0000256" key="3">
    <source>
        <dbReference type="ARBA" id="ARBA00022692"/>
    </source>
</evidence>
<reference evidence="8 9" key="1">
    <citation type="submission" date="2019-04" db="EMBL/GenBank/DDBJ databases">
        <authorList>
            <person name="Schori C."/>
            <person name="Ahrens C."/>
        </authorList>
    </citation>
    <scope>NUCLEOTIDE SEQUENCE [LARGE SCALE GENOMIC DNA]</scope>
    <source>
        <strain evidence="8 9">DSM 2950</strain>
    </source>
</reference>
<evidence type="ECO:0000256" key="7">
    <source>
        <dbReference type="SAM" id="Phobius"/>
    </source>
</evidence>
<dbReference type="GeneID" id="75053846"/>